<dbReference type="PANTHER" id="PTHR33695">
    <property type="entry name" value="LIPOPROTEIN SIGNAL PEPTIDASE"/>
    <property type="match status" value="1"/>
</dbReference>
<comment type="catalytic activity">
    <reaction evidence="9">
        <text>Release of signal peptides from bacterial membrane prolipoproteins. Hydrolyzes -Xaa-Yaa-Zaa-|-(S,diacylglyceryl)Cys-, in which Xaa is hydrophobic (preferably Leu), and Yaa (Ala or Ser) and Zaa (Gly or Ala) have small, neutral side chains.</text>
        <dbReference type="EC" id="3.4.23.36"/>
    </reaction>
</comment>
<gene>
    <name evidence="9" type="primary">lspA</name>
    <name evidence="11" type="ORF">PQG45_11610</name>
</gene>
<dbReference type="GO" id="GO:0004190">
    <property type="term" value="F:aspartic-type endopeptidase activity"/>
    <property type="evidence" value="ECO:0007669"/>
    <property type="project" value="UniProtKB-EC"/>
</dbReference>
<keyword evidence="6 9" id="KW-0378">Hydrolase</keyword>
<evidence type="ECO:0000256" key="1">
    <source>
        <dbReference type="ARBA" id="ARBA00006139"/>
    </source>
</evidence>
<dbReference type="HAMAP" id="MF_00161">
    <property type="entry name" value="LspA"/>
    <property type="match status" value="1"/>
</dbReference>
<dbReference type="EMBL" id="JAVNWW010000008">
    <property type="protein sequence ID" value="MDU0809675.1"/>
    <property type="molecule type" value="Genomic_DNA"/>
</dbReference>
<evidence type="ECO:0000256" key="3">
    <source>
        <dbReference type="ARBA" id="ARBA00022670"/>
    </source>
</evidence>
<comment type="function">
    <text evidence="9">This protein specifically catalyzes the removal of signal peptides from prolipoproteins.</text>
</comment>
<dbReference type="InterPro" id="IPR001872">
    <property type="entry name" value="Peptidase_A8"/>
</dbReference>
<feature type="active site" evidence="9">
    <location>
        <position position="171"/>
    </location>
</feature>
<dbReference type="Pfam" id="PF01252">
    <property type="entry name" value="Peptidase_A8"/>
    <property type="match status" value="1"/>
</dbReference>
<dbReference type="Proteomes" id="UP001249959">
    <property type="component" value="Unassembled WGS sequence"/>
</dbReference>
<feature type="transmembrane region" description="Helical" evidence="9">
    <location>
        <begin position="64"/>
        <end position="84"/>
    </location>
</feature>
<sequence>MKSNYRYFLLSLLIILLDQGIKMAVHHFMDPGYYGQIELISPYVKLHYTLNPGMAFGIQLGSDYGKLILTSFRILAMFGIGYFLYKLTVNQSKPLLLVCTALILGGAIGNLIDSVFYGVFLNNAPLDAPMQWFHGQVIDMFFIDFWEGILPTWIPIWGGTYYSTPIFNFADAAIFCGVVTILFFQNYLFKQENE</sequence>
<keyword evidence="7 9" id="KW-1133">Transmembrane helix</keyword>
<evidence type="ECO:0000313" key="12">
    <source>
        <dbReference type="Proteomes" id="UP001249959"/>
    </source>
</evidence>
<dbReference type="RefSeq" id="WP_315577291.1">
    <property type="nucleotide sequence ID" value="NZ_JARDXH010000006.1"/>
</dbReference>
<comment type="similarity">
    <text evidence="1 9 10">Belongs to the peptidase A8 family.</text>
</comment>
<keyword evidence="11" id="KW-0449">Lipoprotein</keyword>
<keyword evidence="12" id="KW-1185">Reference proteome</keyword>
<name>A0ABU3TUX6_9BACT</name>
<keyword evidence="8 9" id="KW-0472">Membrane</keyword>
<proteinExistence type="inferred from homology"/>
<evidence type="ECO:0000256" key="9">
    <source>
        <dbReference type="HAMAP-Rule" id="MF_00161"/>
    </source>
</evidence>
<feature type="transmembrane region" description="Helical" evidence="9">
    <location>
        <begin position="96"/>
        <end position="120"/>
    </location>
</feature>
<evidence type="ECO:0000256" key="4">
    <source>
        <dbReference type="ARBA" id="ARBA00022692"/>
    </source>
</evidence>
<evidence type="ECO:0000256" key="5">
    <source>
        <dbReference type="ARBA" id="ARBA00022750"/>
    </source>
</evidence>
<evidence type="ECO:0000256" key="10">
    <source>
        <dbReference type="RuleBase" id="RU004181"/>
    </source>
</evidence>
<dbReference type="EC" id="3.4.23.36" evidence="9"/>
<protein>
    <recommendedName>
        <fullName evidence="9">Lipoprotein signal peptidase</fullName>
        <ecNumber evidence="9">3.4.23.36</ecNumber>
    </recommendedName>
    <alternativeName>
        <fullName evidence="9">Prolipoprotein signal peptidase</fullName>
    </alternativeName>
    <alternativeName>
        <fullName evidence="9">Signal peptidase II</fullName>
        <shortName evidence="9">SPase II</shortName>
    </alternativeName>
</protein>
<keyword evidence="4 9" id="KW-0812">Transmembrane</keyword>
<evidence type="ECO:0000256" key="2">
    <source>
        <dbReference type="ARBA" id="ARBA00022475"/>
    </source>
</evidence>
<comment type="subcellular location">
    <subcellularLocation>
        <location evidence="9">Cell membrane</location>
        <topology evidence="9">Multi-pass membrane protein</topology>
    </subcellularLocation>
</comment>
<organism evidence="11 12">
    <name type="scientific">Aquirufa regiilacus</name>
    <dbReference type="NCBI Taxonomy" id="3024868"/>
    <lineage>
        <taxon>Bacteria</taxon>
        <taxon>Pseudomonadati</taxon>
        <taxon>Bacteroidota</taxon>
        <taxon>Cytophagia</taxon>
        <taxon>Cytophagales</taxon>
        <taxon>Flectobacillaceae</taxon>
        <taxon>Aquirufa</taxon>
    </lineage>
</organism>
<keyword evidence="2 9" id="KW-1003">Cell membrane</keyword>
<feature type="transmembrane region" description="Helical" evidence="9">
    <location>
        <begin position="166"/>
        <end position="189"/>
    </location>
</feature>
<comment type="caution">
    <text evidence="9">Lacks conserved residue(s) required for the propagation of feature annotation.</text>
</comment>
<dbReference type="PANTHER" id="PTHR33695:SF1">
    <property type="entry name" value="LIPOPROTEIN SIGNAL PEPTIDASE"/>
    <property type="match status" value="1"/>
</dbReference>
<evidence type="ECO:0000256" key="8">
    <source>
        <dbReference type="ARBA" id="ARBA00023136"/>
    </source>
</evidence>
<keyword evidence="5 9" id="KW-0064">Aspartyl protease</keyword>
<comment type="caution">
    <text evidence="11">The sequence shown here is derived from an EMBL/GenBank/DDBJ whole genome shotgun (WGS) entry which is preliminary data.</text>
</comment>
<keyword evidence="3 9" id="KW-0645">Protease</keyword>
<evidence type="ECO:0000313" key="11">
    <source>
        <dbReference type="EMBL" id="MDU0809675.1"/>
    </source>
</evidence>
<reference evidence="11 12" key="1">
    <citation type="submission" date="2023-09" db="EMBL/GenBank/DDBJ databases">
        <title>Aquirufa genomes.</title>
        <authorList>
            <person name="Pitt A."/>
        </authorList>
    </citation>
    <scope>NUCLEOTIDE SEQUENCE [LARGE SCALE GENOMIC DNA]</scope>
    <source>
        <strain evidence="11 12">LEOWEIH-7C</strain>
    </source>
</reference>
<evidence type="ECO:0000256" key="7">
    <source>
        <dbReference type="ARBA" id="ARBA00022989"/>
    </source>
</evidence>
<comment type="pathway">
    <text evidence="9">Protein modification; lipoprotein biosynthesis (signal peptide cleavage).</text>
</comment>
<evidence type="ECO:0000256" key="6">
    <source>
        <dbReference type="ARBA" id="ARBA00022801"/>
    </source>
</evidence>
<dbReference type="NCBIfam" id="NF011369">
    <property type="entry name" value="PRK14788.1"/>
    <property type="match status" value="1"/>
</dbReference>
<dbReference type="PRINTS" id="PR00781">
    <property type="entry name" value="LIPOSIGPTASE"/>
</dbReference>
<feature type="active site" evidence="9">
    <location>
        <position position="139"/>
    </location>
</feature>
<accession>A0ABU3TUX6</accession>